<dbReference type="Gene3D" id="1.10.510.10">
    <property type="entry name" value="Transferase(Phosphotransferase) domain 1"/>
    <property type="match status" value="1"/>
</dbReference>
<dbReference type="Gene3D" id="3.30.200.20">
    <property type="entry name" value="Phosphorylase Kinase, domain 1"/>
    <property type="match status" value="1"/>
</dbReference>
<dbReference type="EC" id="2.7.11.1" evidence="1"/>
<comment type="catalytic activity">
    <reaction evidence="9">
        <text>L-threonyl-[protein] + ATP = O-phospho-L-threonyl-[protein] + ADP + H(+)</text>
        <dbReference type="Rhea" id="RHEA:46608"/>
        <dbReference type="Rhea" id="RHEA-COMP:11060"/>
        <dbReference type="Rhea" id="RHEA-COMP:11605"/>
        <dbReference type="ChEBI" id="CHEBI:15378"/>
        <dbReference type="ChEBI" id="CHEBI:30013"/>
        <dbReference type="ChEBI" id="CHEBI:30616"/>
        <dbReference type="ChEBI" id="CHEBI:61977"/>
        <dbReference type="ChEBI" id="CHEBI:456216"/>
        <dbReference type="EC" id="2.7.11.1"/>
    </reaction>
</comment>
<dbReference type="InterPro" id="IPR011009">
    <property type="entry name" value="Kinase-like_dom_sf"/>
</dbReference>
<dbReference type="CDD" id="cd14046">
    <property type="entry name" value="STKc_EIF2AK4_GCN2_rpt2"/>
    <property type="match status" value="1"/>
</dbReference>
<name>A0A7S0ZTF3_NOCSC</name>
<dbReference type="GO" id="GO:0005634">
    <property type="term" value="C:nucleus"/>
    <property type="evidence" value="ECO:0007669"/>
    <property type="project" value="TreeGrafter"/>
</dbReference>
<evidence type="ECO:0000256" key="11">
    <source>
        <dbReference type="PROSITE-ProRule" id="PRU10141"/>
    </source>
</evidence>
<evidence type="ECO:0000259" key="13">
    <source>
        <dbReference type="PROSITE" id="PS50011"/>
    </source>
</evidence>
<evidence type="ECO:0000256" key="12">
    <source>
        <dbReference type="SAM" id="MobiDB-lite"/>
    </source>
</evidence>
<dbReference type="GO" id="GO:0017148">
    <property type="term" value="P:negative regulation of translation"/>
    <property type="evidence" value="ECO:0007669"/>
    <property type="project" value="UniProtKB-KW"/>
</dbReference>
<dbReference type="InterPro" id="IPR006575">
    <property type="entry name" value="RWD_dom"/>
</dbReference>
<evidence type="ECO:0000256" key="1">
    <source>
        <dbReference type="ARBA" id="ARBA00012513"/>
    </source>
</evidence>
<keyword evidence="3" id="KW-0808">Transferase</keyword>
<keyword evidence="5" id="KW-0418">Kinase</keyword>
<evidence type="ECO:0000256" key="4">
    <source>
        <dbReference type="ARBA" id="ARBA00022741"/>
    </source>
</evidence>
<dbReference type="EMBL" id="HBFQ01008095">
    <property type="protein sequence ID" value="CAD8831337.1"/>
    <property type="molecule type" value="Transcribed_RNA"/>
</dbReference>
<dbReference type="PANTHER" id="PTHR11042">
    <property type="entry name" value="EUKARYOTIC TRANSLATION INITIATION FACTOR 2-ALPHA KINASE EIF2-ALPHA KINASE -RELATED"/>
    <property type="match status" value="1"/>
</dbReference>
<keyword evidence="4 11" id="KW-0547">Nucleotide-binding</keyword>
<dbReference type="InterPro" id="IPR017441">
    <property type="entry name" value="Protein_kinase_ATP_BS"/>
</dbReference>
<feature type="region of interest" description="Disordered" evidence="12">
    <location>
        <begin position="1191"/>
        <end position="1213"/>
    </location>
</feature>
<evidence type="ECO:0000256" key="7">
    <source>
        <dbReference type="ARBA" id="ARBA00023193"/>
    </source>
</evidence>
<accession>A0A7S0ZTF3</accession>
<dbReference type="InterPro" id="IPR050339">
    <property type="entry name" value="CC_SR_Kinase"/>
</dbReference>
<evidence type="ECO:0000313" key="14">
    <source>
        <dbReference type="EMBL" id="CAD8831337.1"/>
    </source>
</evidence>
<sequence>MQANASSVHKKSFAQVVANPRVERDVPRGRSGNPVPRISFPRSQGKVSPLAIRPEPSECGTVWNRLERSGSDAPLSSFPALPLGSRSVEPPARLQKVRAPKVVDLSPLSAPVAAPPGCDLSPRGVEDRQRDEMVALSEIFGRDFRLVENQLPMLPEEQVVEGVGSKEHRMFVPSDGSAHAPWPLRYVVRIRPANELNNMGSLSSDDEVWAELEVAYGPWYPFERPSVKLGAVSGVKREEVEEEVGRVVQEVLRSNHKSVDGKAQECIYEMCIKIGEVLRSCQRPCGSSLYVEYQQRQRDEEEARREEQARQRLDEKRKVKEEGERAERELRTAKERAKQMLDLDILETRAYQARVMGPNTAGTLDWLPDNDDDAHETNLFGTASRRIPSSEDTSDEEITFGHDTMFKYPHGDCEISMRFLEGASSDDDHFPSGGSTRSLDSDGVVFDRSVTDEGSPETASCHRGARMRTGSHPSIRSFDAPTGQCFLGKVQSRKSMKTPARVATTAGGRASRSSPSPATDRHGVLVGRSRYKADFEEKCVLGVGGFGRVTKARHLVDKQFYAVKKIELSHDAANEAKILQECTTLPRLTHLHIVRYYQAWIEEEATPQHSIGGSTVLRRESNDWLSEKVDARGPRARRESGTLRHLYIQMEFCDGTTLREAIDNDTGNLQKDPELIWKLFRQILDGLSYIHAKKMIHRDLKPANIFLDKKNVHAKLGDFGLSTEVLPLDKLHAETDDETPWPRMGRASADRDATCQLSTGVGTALYTAPEVRWRPQGGRRHAYDQRADMYSAGVVFFEMWYGPTATSMERVSILSSLDKAEPAEHVSPRVGKTAAPVRVYPKGFRDRVEPQVITIINSLLNEDPSMRFEATELLHSELLSTSSLDQEMQRLLCSLEHNPHGAESDRVIKSLFGRRETPAKDIMFFDRYLQERPFGQVLAKDAAVVKLQEHFRRTGCLLVDVPLLQPALDQSTGLEEHRLVDSANTLLNLRTGLTVPFARTASAWPAGEGRVRAGEVPVFKRFHIGSVFREPIPRMHEQATAPHLEYGHPREISSAIFDFLWCADARARRSRNRFAHDNTFDSLWAVAQESEMLVACAAFFAELVLPSGVRPEIRLSDTRFLPLLLRALGLGSSTPRHDTHMQAMIEISAHARSYAHEQNGKGKAALISLRSNLAATLERYPFLTGSLRRGTPVKGRSASPLLSRSPDPPRTTPSLEAFVDVAQRLAEAHNACTLEASIQRLDDMLLSAPVSEDRTIAETMLRNLDWLAHRTAGVDRNGSAAGGGAAVDDTDGRQLVAVSLDPLLKVDQTLYDGTVFVVTFCNSGGPDIICTGGRYDALIDHFSQLHAHGSGGAKSRPCGVSAEFAVDKIAECMLKVGGRDRSSKRERERTDLLALQLSSQVVICHLPSDRGDEAGKTALDVIALASGLRRLGIRCDLRLTQELSPERLLRHCRGTACQFLAVLQRHSDSVTYRVHQMSKGQAEPAQVKEFKDSGDVCDFFASLKAKNRISATVSPLLAPKRDEVWI</sequence>
<evidence type="ECO:0000256" key="8">
    <source>
        <dbReference type="ARBA" id="ARBA00037982"/>
    </source>
</evidence>
<feature type="compositionally biased region" description="Low complexity" evidence="12">
    <location>
        <begin position="1196"/>
        <end position="1205"/>
    </location>
</feature>
<dbReference type="SMART" id="SM00220">
    <property type="entry name" value="S_TKc"/>
    <property type="match status" value="1"/>
</dbReference>
<dbReference type="SUPFAM" id="SSF56112">
    <property type="entry name" value="Protein kinase-like (PK-like)"/>
    <property type="match status" value="1"/>
</dbReference>
<proteinExistence type="inferred from homology"/>
<evidence type="ECO:0000256" key="5">
    <source>
        <dbReference type="ARBA" id="ARBA00022777"/>
    </source>
</evidence>
<dbReference type="InterPro" id="IPR008271">
    <property type="entry name" value="Ser/Thr_kinase_AS"/>
</dbReference>
<dbReference type="PANTHER" id="PTHR11042:SF136">
    <property type="entry name" value="EIF-2-ALPHA KINASE GCN2"/>
    <property type="match status" value="1"/>
</dbReference>
<dbReference type="GO" id="GO:0004694">
    <property type="term" value="F:eukaryotic translation initiation factor 2alpha kinase activity"/>
    <property type="evidence" value="ECO:0007669"/>
    <property type="project" value="TreeGrafter"/>
</dbReference>
<dbReference type="PROSITE" id="PS00108">
    <property type="entry name" value="PROTEIN_KINASE_ST"/>
    <property type="match status" value="1"/>
</dbReference>
<organism evidence="14">
    <name type="scientific">Noctiluca scintillans</name>
    <name type="common">Sea sparkle</name>
    <name type="synonym">Red tide dinoflagellate</name>
    <dbReference type="NCBI Taxonomy" id="2966"/>
    <lineage>
        <taxon>Eukaryota</taxon>
        <taxon>Sar</taxon>
        <taxon>Alveolata</taxon>
        <taxon>Dinophyceae</taxon>
        <taxon>Noctilucales</taxon>
        <taxon>Noctilucaceae</taxon>
        <taxon>Noctiluca</taxon>
    </lineage>
</organism>
<gene>
    <name evidence="14" type="ORF">NSCI0253_LOCUS5684</name>
</gene>
<feature type="domain" description="Protein kinase" evidence="13">
    <location>
        <begin position="535"/>
        <end position="879"/>
    </location>
</feature>
<feature type="binding site" evidence="11">
    <location>
        <position position="565"/>
    </location>
    <ligand>
        <name>ATP</name>
        <dbReference type="ChEBI" id="CHEBI:30616"/>
    </ligand>
</feature>
<reference evidence="14" key="1">
    <citation type="submission" date="2021-01" db="EMBL/GenBank/DDBJ databases">
        <authorList>
            <person name="Corre E."/>
            <person name="Pelletier E."/>
            <person name="Niang G."/>
            <person name="Scheremetjew M."/>
            <person name="Finn R."/>
            <person name="Kale V."/>
            <person name="Holt S."/>
            <person name="Cochrane G."/>
            <person name="Meng A."/>
            <person name="Brown T."/>
            <person name="Cohen L."/>
        </authorList>
    </citation>
    <scope>NUCLEOTIDE SEQUENCE</scope>
</reference>
<keyword evidence="6 11" id="KW-0067">ATP-binding</keyword>
<dbReference type="Gene3D" id="3.10.110.10">
    <property type="entry name" value="Ubiquitin Conjugating Enzyme"/>
    <property type="match status" value="1"/>
</dbReference>
<dbReference type="PROSITE" id="PS50011">
    <property type="entry name" value="PROTEIN_KINASE_DOM"/>
    <property type="match status" value="1"/>
</dbReference>
<dbReference type="Pfam" id="PF05773">
    <property type="entry name" value="RWD"/>
    <property type="match status" value="1"/>
</dbReference>
<dbReference type="GO" id="GO:0005829">
    <property type="term" value="C:cytosol"/>
    <property type="evidence" value="ECO:0007669"/>
    <property type="project" value="TreeGrafter"/>
</dbReference>
<feature type="region of interest" description="Disordered" evidence="12">
    <location>
        <begin position="1"/>
        <end position="65"/>
    </location>
</feature>
<keyword evidence="7" id="KW-0652">Protein synthesis inhibitor</keyword>
<feature type="region of interest" description="Disordered" evidence="12">
    <location>
        <begin position="294"/>
        <end position="329"/>
    </location>
</feature>
<dbReference type="InterPro" id="IPR016135">
    <property type="entry name" value="UBQ-conjugating_enzyme/RWD"/>
</dbReference>
<protein>
    <recommendedName>
        <fullName evidence="1">non-specific serine/threonine protein kinase</fullName>
        <ecNumber evidence="1">2.7.11.1</ecNumber>
    </recommendedName>
</protein>
<feature type="compositionally biased region" description="Basic and acidic residues" evidence="12">
    <location>
        <begin position="295"/>
        <end position="329"/>
    </location>
</feature>
<evidence type="ECO:0000256" key="6">
    <source>
        <dbReference type="ARBA" id="ARBA00022840"/>
    </source>
</evidence>
<dbReference type="InterPro" id="IPR000719">
    <property type="entry name" value="Prot_kinase_dom"/>
</dbReference>
<evidence type="ECO:0000256" key="10">
    <source>
        <dbReference type="ARBA" id="ARBA00048679"/>
    </source>
</evidence>
<feature type="region of interest" description="Disordered" evidence="12">
    <location>
        <begin position="496"/>
        <end position="522"/>
    </location>
</feature>
<evidence type="ECO:0000256" key="2">
    <source>
        <dbReference type="ARBA" id="ARBA00022527"/>
    </source>
</evidence>
<dbReference type="InterPro" id="IPR045864">
    <property type="entry name" value="aa-tRNA-synth_II/BPL/LPL"/>
</dbReference>
<comment type="similarity">
    <text evidence="8">Belongs to the protein kinase superfamily. Ser/Thr protein kinase family. GCN2 subfamily.</text>
</comment>
<evidence type="ECO:0000256" key="3">
    <source>
        <dbReference type="ARBA" id="ARBA00022679"/>
    </source>
</evidence>
<dbReference type="PROSITE" id="PS00107">
    <property type="entry name" value="PROTEIN_KINASE_ATP"/>
    <property type="match status" value="1"/>
</dbReference>
<keyword evidence="2" id="KW-0723">Serine/threonine-protein kinase</keyword>
<comment type="catalytic activity">
    <reaction evidence="10">
        <text>L-seryl-[protein] + ATP = O-phospho-L-seryl-[protein] + ADP + H(+)</text>
        <dbReference type="Rhea" id="RHEA:17989"/>
        <dbReference type="Rhea" id="RHEA-COMP:9863"/>
        <dbReference type="Rhea" id="RHEA-COMP:11604"/>
        <dbReference type="ChEBI" id="CHEBI:15378"/>
        <dbReference type="ChEBI" id="CHEBI:29999"/>
        <dbReference type="ChEBI" id="CHEBI:30616"/>
        <dbReference type="ChEBI" id="CHEBI:83421"/>
        <dbReference type="ChEBI" id="CHEBI:456216"/>
        <dbReference type="EC" id="2.7.11.1"/>
    </reaction>
</comment>
<dbReference type="SUPFAM" id="SSF55681">
    <property type="entry name" value="Class II aaRS and biotin synthetases"/>
    <property type="match status" value="1"/>
</dbReference>
<dbReference type="Gene3D" id="3.30.930.10">
    <property type="entry name" value="Bira Bifunctional Protein, Domain 2"/>
    <property type="match status" value="1"/>
</dbReference>
<evidence type="ECO:0000256" key="9">
    <source>
        <dbReference type="ARBA" id="ARBA00047899"/>
    </source>
</evidence>
<dbReference type="GO" id="GO:0005524">
    <property type="term" value="F:ATP binding"/>
    <property type="evidence" value="ECO:0007669"/>
    <property type="project" value="UniProtKB-UniRule"/>
</dbReference>
<feature type="region of interest" description="Disordered" evidence="12">
    <location>
        <begin position="449"/>
        <end position="475"/>
    </location>
</feature>
<dbReference type="Pfam" id="PF00069">
    <property type="entry name" value="Pkinase"/>
    <property type="match status" value="1"/>
</dbReference>